<name>A0A194S9R2_RHOGW</name>
<dbReference type="EMBL" id="KQ474074">
    <property type="protein sequence ID" value="KPV77337.1"/>
    <property type="molecule type" value="Genomic_DNA"/>
</dbReference>
<evidence type="ECO:0000259" key="1">
    <source>
        <dbReference type="PROSITE" id="PS51910"/>
    </source>
</evidence>
<gene>
    <name evidence="2" type="ORF">RHOBADRAFT_11395</name>
</gene>
<dbReference type="GO" id="GO:0006032">
    <property type="term" value="P:chitin catabolic process"/>
    <property type="evidence" value="ECO:0007669"/>
    <property type="project" value="TreeGrafter"/>
</dbReference>
<dbReference type="GO" id="GO:0005975">
    <property type="term" value="P:carbohydrate metabolic process"/>
    <property type="evidence" value="ECO:0007669"/>
    <property type="project" value="InterPro"/>
</dbReference>
<organism evidence="2 3">
    <name type="scientific">Rhodotorula graminis (strain WP1)</name>
    <dbReference type="NCBI Taxonomy" id="578459"/>
    <lineage>
        <taxon>Eukaryota</taxon>
        <taxon>Fungi</taxon>
        <taxon>Dikarya</taxon>
        <taxon>Basidiomycota</taxon>
        <taxon>Pucciniomycotina</taxon>
        <taxon>Microbotryomycetes</taxon>
        <taxon>Sporidiobolales</taxon>
        <taxon>Sporidiobolaceae</taxon>
        <taxon>Rhodotorula</taxon>
    </lineage>
</organism>
<dbReference type="PANTHER" id="PTHR11177">
    <property type="entry name" value="CHITINASE"/>
    <property type="match status" value="1"/>
</dbReference>
<dbReference type="STRING" id="578459.A0A194S9R2"/>
<dbReference type="SUPFAM" id="SSF51445">
    <property type="entry name" value="(Trans)glycosidases"/>
    <property type="match status" value="1"/>
</dbReference>
<accession>A0A194S9R2</accession>
<proteinExistence type="predicted"/>
<keyword evidence="3" id="KW-1185">Reference proteome</keyword>
<feature type="domain" description="GH18" evidence="1">
    <location>
        <begin position="1"/>
        <end position="182"/>
    </location>
</feature>
<dbReference type="GO" id="GO:0008061">
    <property type="term" value="F:chitin binding"/>
    <property type="evidence" value="ECO:0007669"/>
    <property type="project" value="InterPro"/>
</dbReference>
<dbReference type="AlphaFoldDB" id="A0A194S9R2"/>
<dbReference type="SMART" id="SM00636">
    <property type="entry name" value="Glyco_18"/>
    <property type="match status" value="1"/>
</dbReference>
<dbReference type="InterPro" id="IPR011583">
    <property type="entry name" value="Chitinase_II/V-like_cat"/>
</dbReference>
<dbReference type="Gene3D" id="3.20.20.80">
    <property type="entry name" value="Glycosidases"/>
    <property type="match status" value="1"/>
</dbReference>
<reference evidence="2 3" key="1">
    <citation type="journal article" date="2015" name="Front. Microbiol.">
        <title>Genome sequence of the plant growth promoting endophytic yeast Rhodotorula graminis WP1.</title>
        <authorList>
            <person name="Firrincieli A."/>
            <person name="Otillar R."/>
            <person name="Salamov A."/>
            <person name="Schmutz J."/>
            <person name="Khan Z."/>
            <person name="Redman R.S."/>
            <person name="Fleck N.D."/>
            <person name="Lindquist E."/>
            <person name="Grigoriev I.V."/>
            <person name="Doty S.L."/>
        </authorList>
    </citation>
    <scope>NUCLEOTIDE SEQUENCE [LARGE SCALE GENOMIC DNA]</scope>
    <source>
        <strain evidence="2 3">WP1</strain>
    </source>
</reference>
<dbReference type="InterPro" id="IPR050314">
    <property type="entry name" value="Glycosyl_Hydrlase_18"/>
</dbReference>
<keyword evidence="2" id="KW-0378">Hydrolase</keyword>
<protein>
    <submittedName>
        <fullName evidence="2">Glycoside hydrolase family 18 protein</fullName>
    </submittedName>
</protein>
<dbReference type="InterPro" id="IPR017853">
    <property type="entry name" value="GH"/>
</dbReference>
<dbReference type="OrthoDB" id="73875at2759"/>
<dbReference type="InterPro" id="IPR001223">
    <property type="entry name" value="Glyco_hydro18_cat"/>
</dbReference>
<dbReference type="GeneID" id="28972495"/>
<dbReference type="Proteomes" id="UP000053890">
    <property type="component" value="Unassembled WGS sequence"/>
</dbReference>
<evidence type="ECO:0000313" key="2">
    <source>
        <dbReference type="EMBL" id="KPV77337.1"/>
    </source>
</evidence>
<dbReference type="Pfam" id="PF00704">
    <property type="entry name" value="Glyco_hydro_18"/>
    <property type="match status" value="1"/>
</dbReference>
<dbReference type="PANTHER" id="PTHR11177:SF392">
    <property type="entry name" value="HAP41P"/>
    <property type="match status" value="1"/>
</dbReference>
<evidence type="ECO:0000313" key="3">
    <source>
        <dbReference type="Proteomes" id="UP000053890"/>
    </source>
</evidence>
<dbReference type="GO" id="GO:0005576">
    <property type="term" value="C:extracellular region"/>
    <property type="evidence" value="ECO:0007669"/>
    <property type="project" value="TreeGrafter"/>
</dbReference>
<dbReference type="OMA" id="CFFSLRN"/>
<feature type="non-terminal residue" evidence="2">
    <location>
        <position position="182"/>
    </location>
</feature>
<dbReference type="RefSeq" id="XP_018273386.1">
    <property type="nucleotide sequence ID" value="XM_018412046.1"/>
</dbReference>
<dbReference type="GO" id="GO:0004568">
    <property type="term" value="F:chitinase activity"/>
    <property type="evidence" value="ECO:0007669"/>
    <property type="project" value="TreeGrafter"/>
</dbReference>
<dbReference type="PROSITE" id="PS51910">
    <property type="entry name" value="GH18_2"/>
    <property type="match status" value="1"/>
</dbReference>
<sequence length="182" mass="19199">MAHGNNTRVNIAVGGWTDSVYFSGAVATSSRRAKFVQSIVDIVNKYDLDGVDIDWCYPGTNGADGNQVSSSDTANMLKFLQALRAALPQKLLSTCTTQSAYVGADGSPLTDVSAFAKVLDHILVMNYDVWGASSTPGPNAPLRDDCPGSLQPGANMQSAIDTWTKAGMPASKILMGIPAYGY</sequence>